<evidence type="ECO:0000256" key="2">
    <source>
        <dbReference type="SAM" id="Phobius"/>
    </source>
</evidence>
<sequence>MPSFILGALPELVAALVGGLAALLGARFALPRLIRSGNAADSVRLQASGQMLEEIPFDRDSKDAEDVVREYLADEEKVKRALGDLDFTIQESRNAPYDFLIQRGDQRFAVEVKSNFSRSSLYRKQLKKWLDRADKSPLPEDGLLLLFDHARSNTSLTLGREIESRRWDLLVIPDSDGRSSDVDQVKEAVSRALARRSGASIKSEPKPSRRRPTIIGNRDTE</sequence>
<evidence type="ECO:0000313" key="4">
    <source>
        <dbReference type="Proteomes" id="UP001142648"/>
    </source>
</evidence>
<evidence type="ECO:0000256" key="1">
    <source>
        <dbReference type="SAM" id="MobiDB-lite"/>
    </source>
</evidence>
<proteinExistence type="predicted"/>
<keyword evidence="2" id="KW-1133">Transmembrane helix</keyword>
<dbReference type="RefSeq" id="WP_259963115.1">
    <property type="nucleotide sequence ID" value="NZ_JAOAMV010000008.1"/>
</dbReference>
<gene>
    <name evidence="3" type="ORF">N0B51_13555</name>
</gene>
<keyword evidence="2" id="KW-0472">Membrane</keyword>
<keyword evidence="4" id="KW-1185">Reference proteome</keyword>
<comment type="caution">
    <text evidence="3">The sequence shown here is derived from an EMBL/GenBank/DDBJ whole genome shotgun (WGS) entry which is preliminary data.</text>
</comment>
<dbReference type="EMBL" id="JAOAMV010000008">
    <property type="protein sequence ID" value="MCT2560004.1"/>
    <property type="molecule type" value="Genomic_DNA"/>
</dbReference>
<dbReference type="AlphaFoldDB" id="A0A9X2W4C5"/>
<accession>A0A9X2W4C5</accession>
<dbReference type="Proteomes" id="UP001142648">
    <property type="component" value="Unassembled WGS sequence"/>
</dbReference>
<organism evidence="3 4">
    <name type="scientific">Tsuneonella litorea</name>
    <dbReference type="NCBI Taxonomy" id="2976475"/>
    <lineage>
        <taxon>Bacteria</taxon>
        <taxon>Pseudomonadati</taxon>
        <taxon>Pseudomonadota</taxon>
        <taxon>Alphaproteobacteria</taxon>
        <taxon>Sphingomonadales</taxon>
        <taxon>Erythrobacteraceae</taxon>
        <taxon>Tsuneonella</taxon>
    </lineage>
</organism>
<name>A0A9X2W4C5_9SPHN</name>
<reference evidence="3" key="1">
    <citation type="submission" date="2022-09" db="EMBL/GenBank/DDBJ databases">
        <title>The genome sequence of Tsuneonella sp. YG55.</title>
        <authorList>
            <person name="Liu Y."/>
        </authorList>
    </citation>
    <scope>NUCLEOTIDE SEQUENCE</scope>
    <source>
        <strain evidence="3">YG55</strain>
    </source>
</reference>
<keyword evidence="2" id="KW-0812">Transmembrane</keyword>
<feature type="transmembrane region" description="Helical" evidence="2">
    <location>
        <begin position="12"/>
        <end position="30"/>
    </location>
</feature>
<feature type="region of interest" description="Disordered" evidence="1">
    <location>
        <begin position="194"/>
        <end position="221"/>
    </location>
</feature>
<evidence type="ECO:0000313" key="3">
    <source>
        <dbReference type="EMBL" id="MCT2560004.1"/>
    </source>
</evidence>
<protein>
    <submittedName>
        <fullName evidence="3">Uncharacterized protein</fullName>
    </submittedName>
</protein>